<dbReference type="PANTHER" id="PTHR43899:SF13">
    <property type="entry name" value="RH59310P"/>
    <property type="match status" value="1"/>
</dbReference>
<dbReference type="AlphaFoldDB" id="A0AAD5UXA2"/>
<name>A0AAD5UXA2_9APHY</name>
<dbReference type="SUPFAM" id="SSF51735">
    <property type="entry name" value="NAD(P)-binding Rossmann-fold domains"/>
    <property type="match status" value="1"/>
</dbReference>
<dbReference type="InterPro" id="IPR036291">
    <property type="entry name" value="NAD(P)-bd_dom_sf"/>
</dbReference>
<keyword evidence="2" id="KW-0560">Oxidoreductase</keyword>
<dbReference type="PANTHER" id="PTHR43899">
    <property type="entry name" value="RH59310P"/>
    <property type="match status" value="1"/>
</dbReference>
<evidence type="ECO:0000256" key="2">
    <source>
        <dbReference type="ARBA" id="ARBA00023002"/>
    </source>
</evidence>
<organism evidence="3 4">
    <name type="scientific">Meripilus lineatus</name>
    <dbReference type="NCBI Taxonomy" id="2056292"/>
    <lineage>
        <taxon>Eukaryota</taxon>
        <taxon>Fungi</taxon>
        <taxon>Dikarya</taxon>
        <taxon>Basidiomycota</taxon>
        <taxon>Agaricomycotina</taxon>
        <taxon>Agaricomycetes</taxon>
        <taxon>Polyporales</taxon>
        <taxon>Meripilaceae</taxon>
        <taxon>Meripilus</taxon>
    </lineage>
</organism>
<dbReference type="Proteomes" id="UP001212997">
    <property type="component" value="Unassembled WGS sequence"/>
</dbReference>
<proteinExistence type="inferred from homology"/>
<dbReference type="PRINTS" id="PR00081">
    <property type="entry name" value="GDHRDH"/>
</dbReference>
<evidence type="ECO:0000256" key="1">
    <source>
        <dbReference type="ARBA" id="ARBA00006484"/>
    </source>
</evidence>
<sequence length="311" mass="35057">MSLSSSSVVSLLGTFLILSLLKRFSSFLWLYFLRPSSVYRFLHGQEPYALVTGATDGIGKEVARELYSRGFNLVLHGRNEAKLRKVIEEIGKDGSRNIKYFLASADRSDIDFAKISEQFKDLNITLLINNVGDGGSRTKRADAYSAEQLMGDVRVNCLFSFNLTHALLPKLRSAAGPALVVFVGSISADIHAPRLYNYAPCKSFLYQLTRCLNTDEKYWTPTNVSFTYMVVGEVVSNSMRSPAALFRPTSKVFARHFVEALGCGWERVAPYWLHSVQQWSVTLMGDKFVEWFAAQRMKDLLSQDLKWKASD</sequence>
<dbReference type="GO" id="GO:0016491">
    <property type="term" value="F:oxidoreductase activity"/>
    <property type="evidence" value="ECO:0007669"/>
    <property type="project" value="UniProtKB-KW"/>
</dbReference>
<comment type="caution">
    <text evidence="3">The sequence shown here is derived from an EMBL/GenBank/DDBJ whole genome shotgun (WGS) entry which is preliminary data.</text>
</comment>
<accession>A0AAD5UXA2</accession>
<dbReference type="GO" id="GO:0005783">
    <property type="term" value="C:endoplasmic reticulum"/>
    <property type="evidence" value="ECO:0007669"/>
    <property type="project" value="TreeGrafter"/>
</dbReference>
<protein>
    <submittedName>
        <fullName evidence="3">Uncharacterized protein</fullName>
    </submittedName>
</protein>
<evidence type="ECO:0000313" key="3">
    <source>
        <dbReference type="EMBL" id="KAJ3479062.1"/>
    </source>
</evidence>
<dbReference type="EMBL" id="JANAWD010000465">
    <property type="protein sequence ID" value="KAJ3479062.1"/>
    <property type="molecule type" value="Genomic_DNA"/>
</dbReference>
<keyword evidence="4" id="KW-1185">Reference proteome</keyword>
<dbReference type="Gene3D" id="3.40.50.720">
    <property type="entry name" value="NAD(P)-binding Rossmann-like Domain"/>
    <property type="match status" value="1"/>
</dbReference>
<dbReference type="InterPro" id="IPR002347">
    <property type="entry name" value="SDR_fam"/>
</dbReference>
<gene>
    <name evidence="3" type="ORF">NLI96_g9324</name>
</gene>
<evidence type="ECO:0000313" key="4">
    <source>
        <dbReference type="Proteomes" id="UP001212997"/>
    </source>
</evidence>
<dbReference type="Pfam" id="PF00106">
    <property type="entry name" value="adh_short"/>
    <property type="match status" value="1"/>
</dbReference>
<reference evidence="3" key="1">
    <citation type="submission" date="2022-07" db="EMBL/GenBank/DDBJ databases">
        <title>Genome Sequence of Physisporinus lineatus.</title>
        <authorList>
            <person name="Buettner E."/>
        </authorList>
    </citation>
    <scope>NUCLEOTIDE SEQUENCE</scope>
    <source>
        <strain evidence="3">VT162</strain>
    </source>
</reference>
<dbReference type="InterPro" id="IPR051019">
    <property type="entry name" value="VLCFA-Steroid_DH"/>
</dbReference>
<comment type="similarity">
    <text evidence="1">Belongs to the short-chain dehydrogenases/reductases (SDR) family.</text>
</comment>